<evidence type="ECO:0000313" key="2">
    <source>
        <dbReference type="EMBL" id="MPM15576.1"/>
    </source>
</evidence>
<evidence type="ECO:0000256" key="1">
    <source>
        <dbReference type="SAM" id="MobiDB-lite"/>
    </source>
</evidence>
<comment type="caution">
    <text evidence="2">The sequence shown here is derived from an EMBL/GenBank/DDBJ whole genome shotgun (WGS) entry which is preliminary data.</text>
</comment>
<name>A0A644XH97_9ZZZZ</name>
<organism evidence="2">
    <name type="scientific">bioreactor metagenome</name>
    <dbReference type="NCBI Taxonomy" id="1076179"/>
    <lineage>
        <taxon>unclassified sequences</taxon>
        <taxon>metagenomes</taxon>
        <taxon>ecological metagenomes</taxon>
    </lineage>
</organism>
<gene>
    <name evidence="2" type="ORF">SDC9_61947</name>
</gene>
<accession>A0A644XH97</accession>
<dbReference type="EMBL" id="VSSQ01002465">
    <property type="protein sequence ID" value="MPM15576.1"/>
    <property type="molecule type" value="Genomic_DNA"/>
</dbReference>
<feature type="region of interest" description="Disordered" evidence="1">
    <location>
        <begin position="535"/>
        <end position="570"/>
    </location>
</feature>
<dbReference type="AlphaFoldDB" id="A0A644XH97"/>
<protein>
    <submittedName>
        <fullName evidence="2">Uncharacterized protein</fullName>
    </submittedName>
</protein>
<reference evidence="2" key="1">
    <citation type="submission" date="2019-08" db="EMBL/GenBank/DDBJ databases">
        <authorList>
            <person name="Kucharzyk K."/>
            <person name="Murdoch R.W."/>
            <person name="Higgins S."/>
            <person name="Loffler F."/>
        </authorList>
    </citation>
    <scope>NUCLEOTIDE SEQUENCE</scope>
</reference>
<sequence length="570" mass="60033">MRHLRDHVEHRRTDPVEHLRGDAQLSDHRVQPFTHPAHLLRLGIGIRRLGHPSPPSRSAGPQGSAADELAGQVRLDLGDRDPLLGHCVTLAHGDGLVLEGVEVDGHAVRGADLVLTTVALADRLCVVEVHVPVLAQLRRQLLGLRGEVLVARQRQHRGLHRREARVELQHRTLVDATLGIGRLVLDVRVGEEGHQRAGQAGRRLDDVRRVVLTLGLVEVLQDGAGVLGVGAQVEVGAVGHALQLAPVGALETEPVLDVDGALRVVGELLLGVLVEPQVGRVDAELDVPLVAVVDPVLVPLLVGPRLDEELHLHLLELAGAEDEVAGGDLVAEGLAHLADTERRLLARRGHHVLEVDEDALGGLGAQVVQAGLILDRAEIGLQHHVEVPRLGPLALDPAVGAVDLGQCHLVGIGDVMLGGVVLLQVVGPQPLVAGEALGERVGEHPHVTGGHPDLTGQDDRRVQADDVLAPGDHPLPPLALDVLLQLDAVGSVVPGRPRATVDLAAGENEAAPLGEGNDIVELARGHVFSLRLSVRGHPADATGGQPSRPPPPQRQTVPRGTLSPSSSAGR</sequence>
<proteinExistence type="predicted"/>